<dbReference type="AlphaFoldDB" id="A0A9Q1F854"/>
<gene>
    <name evidence="2" type="ORF">SKAU_G00241550</name>
</gene>
<sequence length="256" mass="27620">MVVELEQLGANPAHYRGGGVINQNDSGGGVRSRGRNPTPPRSFSGKRPETSAATRFQVALHPQGCSFRAWLWRGQASFTLRQPPLTSPKALWDILRAGDEIRLAAAAADAKQSVCICHRVRVGALAPRSLALRAGPPPSAPVPVRSCPSDTEIPPEGGARRWEGKEPPRLGLTRCETDPYIFPPRAVRTTSRRDHREEQRRAAPCPRKPPRDVSRVKVGTRGASSLRSGHLPAIACLGLKLVASSAKVFYAAAVRG</sequence>
<feature type="compositionally biased region" description="Gly residues" evidence="1">
    <location>
        <begin position="16"/>
        <end position="31"/>
    </location>
</feature>
<keyword evidence="3" id="KW-1185">Reference proteome</keyword>
<name>A0A9Q1F854_SYNKA</name>
<evidence type="ECO:0000313" key="3">
    <source>
        <dbReference type="Proteomes" id="UP001152622"/>
    </source>
</evidence>
<dbReference type="Proteomes" id="UP001152622">
    <property type="component" value="Chromosome 8"/>
</dbReference>
<comment type="caution">
    <text evidence="2">The sequence shown here is derived from an EMBL/GenBank/DDBJ whole genome shotgun (WGS) entry which is preliminary data.</text>
</comment>
<evidence type="ECO:0000313" key="2">
    <source>
        <dbReference type="EMBL" id="KAJ8352679.1"/>
    </source>
</evidence>
<feature type="region of interest" description="Disordered" evidence="1">
    <location>
        <begin position="186"/>
        <end position="224"/>
    </location>
</feature>
<feature type="region of interest" description="Disordered" evidence="1">
    <location>
        <begin position="136"/>
        <end position="169"/>
    </location>
</feature>
<reference evidence="2" key="1">
    <citation type="journal article" date="2023" name="Science">
        <title>Genome structures resolve the early diversification of teleost fishes.</title>
        <authorList>
            <person name="Parey E."/>
            <person name="Louis A."/>
            <person name="Montfort J."/>
            <person name="Bouchez O."/>
            <person name="Roques C."/>
            <person name="Iampietro C."/>
            <person name="Lluch J."/>
            <person name="Castinel A."/>
            <person name="Donnadieu C."/>
            <person name="Desvignes T."/>
            <person name="Floi Bucao C."/>
            <person name="Jouanno E."/>
            <person name="Wen M."/>
            <person name="Mejri S."/>
            <person name="Dirks R."/>
            <person name="Jansen H."/>
            <person name="Henkel C."/>
            <person name="Chen W.J."/>
            <person name="Zahm M."/>
            <person name="Cabau C."/>
            <person name="Klopp C."/>
            <person name="Thompson A.W."/>
            <person name="Robinson-Rechavi M."/>
            <person name="Braasch I."/>
            <person name="Lecointre G."/>
            <person name="Bobe J."/>
            <person name="Postlethwait J.H."/>
            <person name="Berthelot C."/>
            <person name="Roest Crollius H."/>
            <person name="Guiguen Y."/>
        </authorList>
    </citation>
    <scope>NUCLEOTIDE SEQUENCE</scope>
    <source>
        <strain evidence="2">WJC10195</strain>
    </source>
</reference>
<evidence type="ECO:0000256" key="1">
    <source>
        <dbReference type="SAM" id="MobiDB-lite"/>
    </source>
</evidence>
<feature type="compositionally biased region" description="Basic and acidic residues" evidence="1">
    <location>
        <begin position="191"/>
        <end position="201"/>
    </location>
</feature>
<dbReference type="EMBL" id="JAINUF010000008">
    <property type="protein sequence ID" value="KAJ8352679.1"/>
    <property type="molecule type" value="Genomic_DNA"/>
</dbReference>
<accession>A0A9Q1F854</accession>
<feature type="region of interest" description="Disordered" evidence="1">
    <location>
        <begin position="14"/>
        <end position="51"/>
    </location>
</feature>
<organism evidence="2 3">
    <name type="scientific">Synaphobranchus kaupii</name>
    <name type="common">Kaup's arrowtooth eel</name>
    <dbReference type="NCBI Taxonomy" id="118154"/>
    <lineage>
        <taxon>Eukaryota</taxon>
        <taxon>Metazoa</taxon>
        <taxon>Chordata</taxon>
        <taxon>Craniata</taxon>
        <taxon>Vertebrata</taxon>
        <taxon>Euteleostomi</taxon>
        <taxon>Actinopterygii</taxon>
        <taxon>Neopterygii</taxon>
        <taxon>Teleostei</taxon>
        <taxon>Anguilliformes</taxon>
        <taxon>Synaphobranchidae</taxon>
        <taxon>Synaphobranchus</taxon>
    </lineage>
</organism>
<proteinExistence type="predicted"/>
<feature type="compositionally biased region" description="Basic and acidic residues" evidence="1">
    <location>
        <begin position="158"/>
        <end position="168"/>
    </location>
</feature>
<protein>
    <submittedName>
        <fullName evidence="2">Uncharacterized protein</fullName>
    </submittedName>
</protein>